<feature type="coiled-coil region" evidence="8">
    <location>
        <begin position="213"/>
        <end position="240"/>
    </location>
</feature>
<evidence type="ECO:0000256" key="7">
    <source>
        <dbReference type="PROSITE-ProRule" id="PRU00644"/>
    </source>
</evidence>
<comment type="subcellular location">
    <subcellularLocation>
        <location evidence="1">Endosome</location>
    </subcellularLocation>
</comment>
<feature type="domain" description="UEV" evidence="10">
    <location>
        <begin position="14"/>
        <end position="156"/>
    </location>
</feature>
<dbReference type="SUPFAM" id="SSF140111">
    <property type="entry name" value="Endosomal sorting complex assembly domain"/>
    <property type="match status" value="1"/>
</dbReference>
<dbReference type="PANTHER" id="PTHR23306:SF21">
    <property type="entry name" value="UBIQUITIN-CONJUGATING ENZYME_RWD-LIKE PROTEIN"/>
    <property type="match status" value="1"/>
</dbReference>
<dbReference type="Gene3D" id="6.10.140.820">
    <property type="match status" value="1"/>
</dbReference>
<evidence type="ECO:0000256" key="1">
    <source>
        <dbReference type="ARBA" id="ARBA00004177"/>
    </source>
</evidence>
<evidence type="ECO:0000256" key="5">
    <source>
        <dbReference type="ARBA" id="ARBA00022927"/>
    </source>
</evidence>
<proteinExistence type="inferred from homology"/>
<keyword evidence="4" id="KW-0967">Endosome</keyword>
<dbReference type="InterPro" id="IPR017916">
    <property type="entry name" value="SB_dom"/>
</dbReference>
<evidence type="ECO:0000313" key="11">
    <source>
        <dbReference type="EMBL" id="KAH7577609.1"/>
    </source>
</evidence>
<dbReference type="CDD" id="cd11685">
    <property type="entry name" value="UEV_TSG101-like"/>
    <property type="match status" value="1"/>
</dbReference>
<evidence type="ECO:0000313" key="12">
    <source>
        <dbReference type="Proteomes" id="UP000827721"/>
    </source>
</evidence>
<organism evidence="11 12">
    <name type="scientific">Xanthoceras sorbifolium</name>
    <dbReference type="NCBI Taxonomy" id="99658"/>
    <lineage>
        <taxon>Eukaryota</taxon>
        <taxon>Viridiplantae</taxon>
        <taxon>Streptophyta</taxon>
        <taxon>Embryophyta</taxon>
        <taxon>Tracheophyta</taxon>
        <taxon>Spermatophyta</taxon>
        <taxon>Magnoliopsida</taxon>
        <taxon>eudicotyledons</taxon>
        <taxon>Gunneridae</taxon>
        <taxon>Pentapetalae</taxon>
        <taxon>rosids</taxon>
        <taxon>malvids</taxon>
        <taxon>Sapindales</taxon>
        <taxon>Sapindaceae</taxon>
        <taxon>Xanthoceroideae</taxon>
        <taxon>Xanthoceras</taxon>
    </lineage>
</organism>
<keyword evidence="12" id="KW-1185">Reference proteome</keyword>
<evidence type="ECO:0008006" key="13">
    <source>
        <dbReference type="Google" id="ProtNLM"/>
    </source>
</evidence>
<dbReference type="Gene3D" id="3.10.110.10">
    <property type="entry name" value="Ubiquitin Conjugating Enzyme"/>
    <property type="match status" value="1"/>
</dbReference>
<gene>
    <name evidence="11" type="ORF">JRO89_XS01G0274600</name>
</gene>
<reference evidence="11 12" key="1">
    <citation type="submission" date="2021-02" db="EMBL/GenBank/DDBJ databases">
        <title>Plant Genome Project.</title>
        <authorList>
            <person name="Zhang R.-G."/>
        </authorList>
    </citation>
    <scope>NUCLEOTIDE SEQUENCE [LARGE SCALE GENOMIC DNA]</scope>
    <source>
        <tissue evidence="11">Leaves</tissue>
    </source>
</reference>
<dbReference type="Pfam" id="PF05743">
    <property type="entry name" value="UEV"/>
    <property type="match status" value="1"/>
</dbReference>
<feature type="domain" description="SB" evidence="9">
    <location>
        <begin position="268"/>
        <end position="333"/>
    </location>
</feature>
<dbReference type="Pfam" id="PF09454">
    <property type="entry name" value="Vps23_core"/>
    <property type="match status" value="1"/>
</dbReference>
<dbReference type="PROSITE" id="PS51322">
    <property type="entry name" value="UEV"/>
    <property type="match status" value="1"/>
</dbReference>
<evidence type="ECO:0000256" key="2">
    <source>
        <dbReference type="ARBA" id="ARBA00009594"/>
    </source>
</evidence>
<evidence type="ECO:0000259" key="9">
    <source>
        <dbReference type="PROSITE" id="PS51312"/>
    </source>
</evidence>
<dbReference type="InterPro" id="IPR037202">
    <property type="entry name" value="ESCRT_assembly_dom"/>
</dbReference>
<evidence type="ECO:0000256" key="6">
    <source>
        <dbReference type="ARBA" id="ARBA00023054"/>
    </source>
</evidence>
<sequence>MAPCSSIQFIDTALSCNSPLALSYTDRKQKWVIRKHILSLLEDYPDFTLSTGKFNHNDGSTVNLLNSSGYLHVSNSMPPIHLTIWLHEDYPYMPPMVFISANTSNQIHQNHPFVDPCGFTTSPYLQTWLNPGCNLRGLVHNLVKIFSHDHPFSYSSSDSSISTSFTHPSLVSKREALDRLLGMLHYDMVVLQAKTEEDIEGLSILQVVMENRVDVARNIITELEHERMQLKERIMEMAEEADVFVNWLKVHDPKSVGYEMEDAFEGADEESKKAINALAADRGIEDVIYELDKAVEEGVVSFDMYIKQVRNLARDQFSHRDLLVKLKGPDILI</sequence>
<evidence type="ECO:0000256" key="4">
    <source>
        <dbReference type="ARBA" id="ARBA00022753"/>
    </source>
</evidence>
<dbReference type="EMBL" id="JAFEMO010000001">
    <property type="protein sequence ID" value="KAH7577609.1"/>
    <property type="molecule type" value="Genomic_DNA"/>
</dbReference>
<dbReference type="PROSITE" id="PS51312">
    <property type="entry name" value="SB"/>
    <property type="match status" value="1"/>
</dbReference>
<evidence type="ECO:0000256" key="3">
    <source>
        <dbReference type="ARBA" id="ARBA00022448"/>
    </source>
</evidence>
<dbReference type="Proteomes" id="UP000827721">
    <property type="component" value="Unassembled WGS sequence"/>
</dbReference>
<comment type="similarity">
    <text evidence="2">Belongs to the ubiquitin-conjugating enzyme family. UEV subfamily.</text>
</comment>
<dbReference type="SUPFAM" id="SSF54495">
    <property type="entry name" value="UBC-like"/>
    <property type="match status" value="1"/>
</dbReference>
<evidence type="ECO:0000259" key="10">
    <source>
        <dbReference type="PROSITE" id="PS51322"/>
    </source>
</evidence>
<keyword evidence="5 7" id="KW-0653">Protein transport</keyword>
<name>A0ABQ8ILN5_9ROSI</name>
<dbReference type="InterPro" id="IPR008883">
    <property type="entry name" value="UEV_N"/>
</dbReference>
<accession>A0ABQ8ILN5</accession>
<protein>
    <recommendedName>
        <fullName evidence="13">Protein ELC-like</fullName>
    </recommendedName>
</protein>
<comment type="caution">
    <text evidence="11">The sequence shown here is derived from an EMBL/GenBank/DDBJ whole genome shotgun (WGS) entry which is preliminary data.</text>
</comment>
<dbReference type="InterPro" id="IPR052070">
    <property type="entry name" value="ESCRT-I_UEV_domain"/>
</dbReference>
<dbReference type="InterPro" id="IPR016135">
    <property type="entry name" value="UBQ-conjugating_enzyme/RWD"/>
</dbReference>
<dbReference type="PANTHER" id="PTHR23306">
    <property type="entry name" value="TUMOR SUSCEPTIBILITY GENE 101 PROTEIN-RELATED"/>
    <property type="match status" value="1"/>
</dbReference>
<keyword evidence="6 8" id="KW-0175">Coiled coil</keyword>
<keyword evidence="3 7" id="KW-0813">Transport</keyword>
<evidence type="ECO:0000256" key="8">
    <source>
        <dbReference type="SAM" id="Coils"/>
    </source>
</evidence>